<reference evidence="1 2" key="1">
    <citation type="journal article" date="2019" name="Genome Biol. Evol.">
        <title>Insights into the evolution of the New World diploid cottons (Gossypium, subgenus Houzingenia) based on genome sequencing.</title>
        <authorList>
            <person name="Grover C.E."/>
            <person name="Arick M.A. 2nd"/>
            <person name="Thrash A."/>
            <person name="Conover J.L."/>
            <person name="Sanders W.S."/>
            <person name="Peterson D.G."/>
            <person name="Frelichowski J.E."/>
            <person name="Scheffler J.A."/>
            <person name="Scheffler B.E."/>
            <person name="Wendel J.F."/>
        </authorList>
    </citation>
    <scope>NUCLEOTIDE SEQUENCE [LARGE SCALE GENOMIC DNA]</scope>
    <source>
        <strain evidence="1">185</strain>
        <tissue evidence="1">Leaf</tissue>
    </source>
</reference>
<evidence type="ECO:0000313" key="2">
    <source>
        <dbReference type="Proteomes" id="UP000593577"/>
    </source>
</evidence>
<name>A0A7J8WUD3_GOSAI</name>
<dbReference type="AlphaFoldDB" id="A0A7J8WUD3"/>
<evidence type="ECO:0000313" key="1">
    <source>
        <dbReference type="EMBL" id="MBA0678179.1"/>
    </source>
</evidence>
<dbReference type="Proteomes" id="UP000593577">
    <property type="component" value="Unassembled WGS sequence"/>
</dbReference>
<accession>A0A7J8WUD3</accession>
<gene>
    <name evidence="1" type="ORF">Goari_019539</name>
</gene>
<protein>
    <submittedName>
        <fullName evidence="1">Uncharacterized protein</fullName>
    </submittedName>
</protein>
<sequence>MVLTILILVEEEVGSPHTIQTQQVHTSILGLCLKMVSNSNPQFISIQYVVEGNLR</sequence>
<proteinExistence type="predicted"/>
<organism evidence="1 2">
    <name type="scientific">Gossypium aridum</name>
    <name type="common">American cotton</name>
    <name type="synonym">Erioxylum aridum</name>
    <dbReference type="NCBI Taxonomy" id="34290"/>
    <lineage>
        <taxon>Eukaryota</taxon>
        <taxon>Viridiplantae</taxon>
        <taxon>Streptophyta</taxon>
        <taxon>Embryophyta</taxon>
        <taxon>Tracheophyta</taxon>
        <taxon>Spermatophyta</taxon>
        <taxon>Magnoliopsida</taxon>
        <taxon>eudicotyledons</taxon>
        <taxon>Gunneridae</taxon>
        <taxon>Pentapetalae</taxon>
        <taxon>rosids</taxon>
        <taxon>malvids</taxon>
        <taxon>Malvales</taxon>
        <taxon>Malvaceae</taxon>
        <taxon>Malvoideae</taxon>
        <taxon>Gossypium</taxon>
    </lineage>
</organism>
<dbReference type="EMBL" id="JABFAA010000003">
    <property type="protein sequence ID" value="MBA0678179.1"/>
    <property type="molecule type" value="Genomic_DNA"/>
</dbReference>
<keyword evidence="2" id="KW-1185">Reference proteome</keyword>
<comment type="caution">
    <text evidence="1">The sequence shown here is derived from an EMBL/GenBank/DDBJ whole genome shotgun (WGS) entry which is preliminary data.</text>
</comment>